<evidence type="ECO:0000313" key="2">
    <source>
        <dbReference type="EMBL" id="MFD1483362.1"/>
    </source>
</evidence>
<organism evidence="2 3">
    <name type="scientific">Paracoccus nototheniae</name>
    <dbReference type="NCBI Taxonomy" id="2489002"/>
    <lineage>
        <taxon>Bacteria</taxon>
        <taxon>Pseudomonadati</taxon>
        <taxon>Pseudomonadota</taxon>
        <taxon>Alphaproteobacteria</taxon>
        <taxon>Rhodobacterales</taxon>
        <taxon>Paracoccaceae</taxon>
        <taxon>Paracoccus</taxon>
    </lineage>
</organism>
<dbReference type="RefSeq" id="WP_131575963.1">
    <property type="nucleotide sequence ID" value="NZ_CBCSAJ010000030.1"/>
</dbReference>
<comment type="caution">
    <text evidence="2">The sequence shown here is derived from an EMBL/GenBank/DDBJ whole genome shotgun (WGS) entry which is preliminary data.</text>
</comment>
<evidence type="ECO:0000256" key="1">
    <source>
        <dbReference type="SAM" id="SignalP"/>
    </source>
</evidence>
<feature type="signal peptide" evidence="1">
    <location>
        <begin position="1"/>
        <end position="22"/>
    </location>
</feature>
<dbReference type="EMBL" id="JBHTOQ010000045">
    <property type="protein sequence ID" value="MFD1483362.1"/>
    <property type="molecule type" value="Genomic_DNA"/>
</dbReference>
<evidence type="ECO:0000313" key="3">
    <source>
        <dbReference type="Proteomes" id="UP001597302"/>
    </source>
</evidence>
<gene>
    <name evidence="2" type="ORF">ACFQ5P_18875</name>
</gene>
<name>A0ABW4E058_9RHOB</name>
<reference evidence="3" key="1">
    <citation type="journal article" date="2019" name="Int. J. Syst. Evol. Microbiol.">
        <title>The Global Catalogue of Microorganisms (GCM) 10K type strain sequencing project: providing services to taxonomists for standard genome sequencing and annotation.</title>
        <authorList>
            <consortium name="The Broad Institute Genomics Platform"/>
            <consortium name="The Broad Institute Genome Sequencing Center for Infectious Disease"/>
            <person name="Wu L."/>
            <person name="Ma J."/>
        </authorList>
    </citation>
    <scope>NUCLEOTIDE SEQUENCE [LARGE SCALE GENOMIC DNA]</scope>
    <source>
        <strain evidence="3">CCM 8875</strain>
    </source>
</reference>
<feature type="chain" id="PRO_5047108778" evidence="1">
    <location>
        <begin position="23"/>
        <end position="103"/>
    </location>
</feature>
<keyword evidence="1" id="KW-0732">Signal</keyword>
<sequence>MTQMAPLLLILVLMGCSTPAPGFLSAPRQDVIVDGMRFAVFAHGTEAQVIRLDRARRADRALIAGRMMRAVEQASGCTPIIGSLAPQGGRGSVVALLDLRCPP</sequence>
<accession>A0ABW4E058</accession>
<proteinExistence type="predicted"/>
<keyword evidence="3" id="KW-1185">Reference proteome</keyword>
<dbReference type="Proteomes" id="UP001597302">
    <property type="component" value="Unassembled WGS sequence"/>
</dbReference>
<protein>
    <submittedName>
        <fullName evidence="2">Uncharacterized protein</fullName>
    </submittedName>
</protein>